<organism evidence="1 2">
    <name type="scientific">Vaccinium darrowii</name>
    <dbReference type="NCBI Taxonomy" id="229202"/>
    <lineage>
        <taxon>Eukaryota</taxon>
        <taxon>Viridiplantae</taxon>
        <taxon>Streptophyta</taxon>
        <taxon>Embryophyta</taxon>
        <taxon>Tracheophyta</taxon>
        <taxon>Spermatophyta</taxon>
        <taxon>Magnoliopsida</taxon>
        <taxon>eudicotyledons</taxon>
        <taxon>Gunneridae</taxon>
        <taxon>Pentapetalae</taxon>
        <taxon>asterids</taxon>
        <taxon>Ericales</taxon>
        <taxon>Ericaceae</taxon>
        <taxon>Vaccinioideae</taxon>
        <taxon>Vaccinieae</taxon>
        <taxon>Vaccinium</taxon>
    </lineage>
</organism>
<dbReference type="Proteomes" id="UP000828048">
    <property type="component" value="Chromosome 2"/>
</dbReference>
<sequence>MGSMSNGDLCDGSLNTRPLEYGYCTSFGVLLKFKKPKVSAVREFPPGCGPNALRLHEVEAQAMVKSEGAPERDIASEIGSMVEGMIPPVASKAWSPSQWPLSDATNLKDTALKNVYHGRRSAKRGFPPFCGRNPPQVTEEERMIIVLGKWSLGAPVEASVTGGQLTERVRGKEGCSVRESACSLIEELDGGVQDGNALKKELKGLVPEPKNKSRKVLQGMPLKETGRAEVGGAPLRVIARTGDGNVRDGNAQKRKLEGSVLEPKTKFQKVTQAGFKTSVGVALGRGVETVIVQGLMAATNHSERCGNEGGHVVSSQNGMTAGSEGKRHEVSLVKGHSLSTSFRRVNNVAGDHLGRNSMKKKLLPSKKASCASLGEFDVDVNLPPFGPCSSSHGNVGNKARETLRLFQVICRKLLRGEESMWSKQGYQRRRIDLLADKIVRARGIEIGKRLIGSVPGVEVNDQFQYRVELALVGIHRPYQGGIDFMKHDGMSIATSIVSSGSYADDLENPDILIYSGQGGNIVGKDKRPKDQKLETGNLALKNSISVKNPVRVVHGFKETKGSGSDAKAKIVLTYNYDGLYTVERYWHEVGPHGKLVYMFELKRMPGQPEVSWKVANKSNKYKVREGLSVGDISGGKERFPICAVNTESKEKPPKFDYITLMKYPDWYLSTPPKGCDCTDGCLVSKKCSCVVKNGGELPYNYSGAIVEAKTLVYECGPACKCPPSCYNRVSQLGIQIQLEIFKTKLRGWGVRSLTAIPSGSFICEYIGELLEDKEAEQRQNDEYLFDIGQNYSDCSLIGLSSGVVEDSCFTIDAANRGNVGRFINHSCSPNLYAQNVLYDHEDKRMPHIMLFAAENIPPLKELTYHYNYKVDQIRDSNGEIRTKRCYCGSAECTGRLY</sequence>
<proteinExistence type="predicted"/>
<comment type="caution">
    <text evidence="1">The sequence shown here is derived from an EMBL/GenBank/DDBJ whole genome shotgun (WGS) entry which is preliminary data.</text>
</comment>
<accession>A0ACB7X427</accession>
<dbReference type="EMBL" id="CM037152">
    <property type="protein sequence ID" value="KAH7835245.1"/>
    <property type="molecule type" value="Genomic_DNA"/>
</dbReference>
<evidence type="ECO:0000313" key="1">
    <source>
        <dbReference type="EMBL" id="KAH7835245.1"/>
    </source>
</evidence>
<keyword evidence="2" id="KW-1185">Reference proteome</keyword>
<name>A0ACB7X427_9ERIC</name>
<gene>
    <name evidence="1" type="ORF">Vadar_024328</name>
</gene>
<reference evidence="1 2" key="1">
    <citation type="journal article" date="2021" name="Hortic Res">
        <title>High-quality reference genome and annotation aids understanding of berry development for evergreen blueberry (Vaccinium darrowii).</title>
        <authorList>
            <person name="Yu J."/>
            <person name="Hulse-Kemp A.M."/>
            <person name="Babiker E."/>
            <person name="Staton M."/>
        </authorList>
    </citation>
    <scope>NUCLEOTIDE SEQUENCE [LARGE SCALE GENOMIC DNA]</scope>
    <source>
        <strain evidence="2">cv. NJ 8807/NJ 8810</strain>
        <tissue evidence="1">Young leaf</tissue>
    </source>
</reference>
<evidence type="ECO:0000313" key="2">
    <source>
        <dbReference type="Proteomes" id="UP000828048"/>
    </source>
</evidence>
<protein>
    <submittedName>
        <fullName evidence="1">Uncharacterized protein</fullName>
    </submittedName>
</protein>